<keyword evidence="3" id="KW-1185">Reference proteome</keyword>
<feature type="transmembrane region" description="Helical" evidence="1">
    <location>
        <begin position="72"/>
        <end position="96"/>
    </location>
</feature>
<feature type="transmembrane region" description="Helical" evidence="1">
    <location>
        <begin position="12"/>
        <end position="29"/>
    </location>
</feature>
<reference evidence="2" key="1">
    <citation type="submission" date="2015-08" db="EMBL/GenBank/DDBJ databases">
        <title>Candidatus Bacteriodes Periocalifornicus.</title>
        <authorList>
            <person name="McLean J.S."/>
            <person name="Kelley S."/>
        </authorList>
    </citation>
    <scope>NUCLEOTIDE SEQUENCE [LARGE SCALE GENOMIC DNA]</scope>
    <source>
        <strain evidence="2">12B</strain>
    </source>
</reference>
<keyword evidence="1" id="KW-1133">Transmembrane helix</keyword>
<feature type="transmembrane region" description="Helical" evidence="1">
    <location>
        <begin position="41"/>
        <end position="60"/>
    </location>
</feature>
<proteinExistence type="predicted"/>
<dbReference type="Proteomes" id="UP000054172">
    <property type="component" value="Unassembled WGS sequence"/>
</dbReference>
<evidence type="ECO:0000313" key="3">
    <source>
        <dbReference type="Proteomes" id="UP000054172"/>
    </source>
</evidence>
<accession>A0A0Q4B5F2</accession>
<gene>
    <name evidence="2" type="ORF">AL399_08475</name>
</gene>
<dbReference type="EMBL" id="LIIK01000053">
    <property type="protein sequence ID" value="KQM08240.1"/>
    <property type="molecule type" value="Genomic_DNA"/>
</dbReference>
<name>A0A0Q4B5F2_9BACT</name>
<evidence type="ECO:0000313" key="2">
    <source>
        <dbReference type="EMBL" id="KQM08240.1"/>
    </source>
</evidence>
<dbReference type="PATRIC" id="fig|1702214.3.peg.1796"/>
<keyword evidence="1" id="KW-0812">Transmembrane</keyword>
<keyword evidence="1" id="KW-0472">Membrane</keyword>
<evidence type="ECO:0000256" key="1">
    <source>
        <dbReference type="SAM" id="Phobius"/>
    </source>
</evidence>
<dbReference type="AlphaFoldDB" id="A0A0Q4B5F2"/>
<dbReference type="STRING" id="1702214.AL399_08475"/>
<sequence length="126" mass="13898">MAVRPFSPVRFGVQVGMVLAVSAVLWWLVLRTGVLGGYFGWMPVVPLFFLAVAVASAVLMRGLLRGNSRRMATYFTVLVLGRLVLDSGFIALGLFLWPTHRIAFVVVALYCYLVALLLTVRSLIKP</sequence>
<protein>
    <submittedName>
        <fullName evidence="2">Uncharacterized protein</fullName>
    </submittedName>
</protein>
<organism evidence="2 3">
    <name type="scientific">Candidatus [Bacteroides] periocalifornicus</name>
    <dbReference type="NCBI Taxonomy" id="1702214"/>
    <lineage>
        <taxon>Bacteria</taxon>
        <taxon>Pseudomonadati</taxon>
        <taxon>Bacteroidota</taxon>
    </lineage>
</organism>
<feature type="transmembrane region" description="Helical" evidence="1">
    <location>
        <begin position="102"/>
        <end position="124"/>
    </location>
</feature>
<comment type="caution">
    <text evidence="2">The sequence shown here is derived from an EMBL/GenBank/DDBJ whole genome shotgun (WGS) entry which is preliminary data.</text>
</comment>